<evidence type="ECO:0000313" key="6">
    <source>
        <dbReference type="EMBL" id="CAF4024223.1"/>
    </source>
</evidence>
<reference evidence="6" key="1">
    <citation type="submission" date="2021-02" db="EMBL/GenBank/DDBJ databases">
        <authorList>
            <person name="Nowell W R."/>
        </authorList>
    </citation>
    <scope>NUCLEOTIDE SEQUENCE</scope>
</reference>
<feature type="region of interest" description="Disordered" evidence="4">
    <location>
        <begin position="1"/>
        <end position="31"/>
    </location>
</feature>
<dbReference type="Pfam" id="PF00246">
    <property type="entry name" value="Peptidase_M14"/>
    <property type="match status" value="1"/>
</dbReference>
<proteinExistence type="inferred from homology"/>
<comment type="caution">
    <text evidence="3">Lacks conserved residue(s) required for the propagation of feature annotation.</text>
</comment>
<accession>A0A8S2NYC5</accession>
<comment type="cofactor">
    <cofactor evidence="1">
        <name>Zn(2+)</name>
        <dbReference type="ChEBI" id="CHEBI:29105"/>
    </cofactor>
</comment>
<feature type="domain" description="Peptidase M14" evidence="5">
    <location>
        <begin position="180"/>
        <end position="297"/>
    </location>
</feature>
<comment type="similarity">
    <text evidence="2 3">Belongs to the peptidase M14 family.</text>
</comment>
<name>A0A8S2NYC5_9BILA</name>
<evidence type="ECO:0000256" key="1">
    <source>
        <dbReference type="ARBA" id="ARBA00001947"/>
    </source>
</evidence>
<dbReference type="PANTHER" id="PTHR12756:SF9">
    <property type="entry name" value="CYTOSOLIC CARBOXYPEPTIDASE 6"/>
    <property type="match status" value="1"/>
</dbReference>
<evidence type="ECO:0000256" key="3">
    <source>
        <dbReference type="PROSITE-ProRule" id="PRU01379"/>
    </source>
</evidence>
<dbReference type="GO" id="GO:0006508">
    <property type="term" value="P:proteolysis"/>
    <property type="evidence" value="ECO:0007669"/>
    <property type="project" value="InterPro"/>
</dbReference>
<dbReference type="Proteomes" id="UP000676336">
    <property type="component" value="Unassembled WGS sequence"/>
</dbReference>
<organism evidence="6 7">
    <name type="scientific">Rotaria magnacalcarata</name>
    <dbReference type="NCBI Taxonomy" id="392030"/>
    <lineage>
        <taxon>Eukaryota</taxon>
        <taxon>Metazoa</taxon>
        <taxon>Spiralia</taxon>
        <taxon>Gnathifera</taxon>
        <taxon>Rotifera</taxon>
        <taxon>Eurotatoria</taxon>
        <taxon>Bdelloidea</taxon>
        <taxon>Philodinida</taxon>
        <taxon>Philodinidae</taxon>
        <taxon>Rotaria</taxon>
    </lineage>
</organism>
<dbReference type="FunFam" id="2.60.40.3120:FF:000003">
    <property type="entry name" value="cytosolic carboxypeptidase 6 isoform X2"/>
    <property type="match status" value="1"/>
</dbReference>
<dbReference type="Gene3D" id="2.60.40.3120">
    <property type="match status" value="1"/>
</dbReference>
<protein>
    <recommendedName>
        <fullName evidence="5">Peptidase M14 domain-containing protein</fullName>
    </recommendedName>
</protein>
<dbReference type="Pfam" id="PF18027">
    <property type="entry name" value="Pepdidase_M14_N"/>
    <property type="match status" value="1"/>
</dbReference>
<dbReference type="PROSITE" id="PS52035">
    <property type="entry name" value="PEPTIDASE_M14"/>
    <property type="match status" value="1"/>
</dbReference>
<dbReference type="GO" id="GO:0004181">
    <property type="term" value="F:metallocarboxypeptidase activity"/>
    <property type="evidence" value="ECO:0007669"/>
    <property type="project" value="InterPro"/>
</dbReference>
<dbReference type="AlphaFoldDB" id="A0A8S2NYC5"/>
<dbReference type="Gene3D" id="3.40.630.10">
    <property type="entry name" value="Zn peptidases"/>
    <property type="match status" value="1"/>
</dbReference>
<dbReference type="SUPFAM" id="SSF53187">
    <property type="entry name" value="Zn-dependent exopeptidases"/>
    <property type="match status" value="1"/>
</dbReference>
<dbReference type="GO" id="GO:0008270">
    <property type="term" value="F:zinc ion binding"/>
    <property type="evidence" value="ECO:0007669"/>
    <property type="project" value="InterPro"/>
</dbReference>
<dbReference type="InterPro" id="IPR050821">
    <property type="entry name" value="Cytosolic_carboxypeptidase"/>
</dbReference>
<dbReference type="EMBL" id="CAJOBI010005178">
    <property type="protein sequence ID" value="CAF4024223.1"/>
    <property type="molecule type" value="Genomic_DNA"/>
</dbReference>
<sequence length="297" mass="34921">MSSENNDEPSQPLPQKRNNNNNSDSESDVNNDHLIGNVQRVVIIPPNYEGKPKKGHLIFDASFECGNLGRIDYVNDCEYDLFIRPDTCSPRFRCWFLFTVENVKANQRVIFHIVNFSKVKSLYRDGMTPLVKSTSRKKWQRLPTRNVFYYRCPDHRKNYVMSFTFCFDREDDIYQFAYSFPYTYTKLQNYLDNIEQRQLDFVQRRPLVYSVQKRRLDLITVTNPSLLVKGKRKKVVIVTARVHPGETPSSYVCQGFIEFIISDHPIARLLRDHIVFQIVPMLNPDGVFLGNQRLVYL</sequence>
<comment type="caution">
    <text evidence="6">The sequence shown here is derived from an EMBL/GenBank/DDBJ whole genome shotgun (WGS) entry which is preliminary data.</text>
</comment>
<evidence type="ECO:0000259" key="5">
    <source>
        <dbReference type="PROSITE" id="PS52035"/>
    </source>
</evidence>
<evidence type="ECO:0000313" key="7">
    <source>
        <dbReference type="Proteomes" id="UP000676336"/>
    </source>
</evidence>
<dbReference type="InterPro" id="IPR000834">
    <property type="entry name" value="Peptidase_M14"/>
</dbReference>
<gene>
    <name evidence="6" type="ORF">SMN809_LOCUS13199</name>
</gene>
<dbReference type="PANTHER" id="PTHR12756">
    <property type="entry name" value="CYTOSOLIC CARBOXYPEPTIDASE"/>
    <property type="match status" value="1"/>
</dbReference>
<evidence type="ECO:0000256" key="4">
    <source>
        <dbReference type="SAM" id="MobiDB-lite"/>
    </source>
</evidence>
<dbReference type="InterPro" id="IPR040626">
    <property type="entry name" value="Pepdidase_M14_N"/>
</dbReference>
<evidence type="ECO:0000256" key="2">
    <source>
        <dbReference type="ARBA" id="ARBA00005988"/>
    </source>
</evidence>